<dbReference type="GO" id="GO:0000785">
    <property type="term" value="C:chromatin"/>
    <property type="evidence" value="ECO:0007669"/>
    <property type="project" value="TreeGrafter"/>
</dbReference>
<dbReference type="Proteomes" id="UP000289738">
    <property type="component" value="Chromosome B06"/>
</dbReference>
<evidence type="ECO:0000256" key="2">
    <source>
        <dbReference type="ARBA" id="ARBA00022737"/>
    </source>
</evidence>
<feature type="domain" description="C2H2-type" evidence="6">
    <location>
        <begin position="171"/>
        <end position="200"/>
    </location>
</feature>
<evidence type="ECO:0000259" key="6">
    <source>
        <dbReference type="PROSITE" id="PS50157"/>
    </source>
</evidence>
<evidence type="ECO:0000313" key="8">
    <source>
        <dbReference type="Proteomes" id="UP000289738"/>
    </source>
</evidence>
<proteinExistence type="predicted"/>
<dbReference type="InterPro" id="IPR036890">
    <property type="entry name" value="HATPase_C_sf"/>
</dbReference>
<dbReference type="SMART" id="SM00355">
    <property type="entry name" value="ZnF_C2H2"/>
    <property type="match status" value="2"/>
</dbReference>
<gene>
    <name evidence="7" type="ORF">Ahy_B06g083137</name>
</gene>
<dbReference type="SUPFAM" id="SSF57667">
    <property type="entry name" value="beta-beta-alpha zinc fingers"/>
    <property type="match status" value="2"/>
</dbReference>
<keyword evidence="4" id="KW-0862">Zinc</keyword>
<evidence type="ECO:0000256" key="4">
    <source>
        <dbReference type="ARBA" id="ARBA00022833"/>
    </source>
</evidence>
<dbReference type="Gene3D" id="3.30.160.60">
    <property type="entry name" value="Classic Zinc Finger"/>
    <property type="match status" value="2"/>
</dbReference>
<evidence type="ECO:0000256" key="1">
    <source>
        <dbReference type="ARBA" id="ARBA00022723"/>
    </source>
</evidence>
<dbReference type="Gene3D" id="3.30.565.10">
    <property type="entry name" value="Histidine kinase-like ATPase, C-terminal domain"/>
    <property type="match status" value="1"/>
</dbReference>
<dbReference type="EMBL" id="SDMP01000016">
    <property type="protein sequence ID" value="RYR03801.1"/>
    <property type="molecule type" value="Genomic_DNA"/>
</dbReference>
<reference evidence="7 8" key="1">
    <citation type="submission" date="2019-01" db="EMBL/GenBank/DDBJ databases">
        <title>Sequencing of cultivated peanut Arachis hypogaea provides insights into genome evolution and oil improvement.</title>
        <authorList>
            <person name="Chen X."/>
        </authorList>
    </citation>
    <scope>NUCLEOTIDE SEQUENCE [LARGE SCALE GENOMIC DNA]</scope>
    <source>
        <strain evidence="8">cv. Fuhuasheng</strain>
        <tissue evidence="7">Leaves</tissue>
    </source>
</reference>
<keyword evidence="8" id="KW-1185">Reference proteome</keyword>
<organism evidence="7 8">
    <name type="scientific">Arachis hypogaea</name>
    <name type="common">Peanut</name>
    <dbReference type="NCBI Taxonomy" id="3818"/>
    <lineage>
        <taxon>Eukaryota</taxon>
        <taxon>Viridiplantae</taxon>
        <taxon>Streptophyta</taxon>
        <taxon>Embryophyta</taxon>
        <taxon>Tracheophyta</taxon>
        <taxon>Spermatophyta</taxon>
        <taxon>Magnoliopsida</taxon>
        <taxon>eudicotyledons</taxon>
        <taxon>Gunneridae</taxon>
        <taxon>Pentapetalae</taxon>
        <taxon>rosids</taxon>
        <taxon>fabids</taxon>
        <taxon>Fabales</taxon>
        <taxon>Fabaceae</taxon>
        <taxon>Papilionoideae</taxon>
        <taxon>50 kb inversion clade</taxon>
        <taxon>dalbergioids sensu lato</taxon>
        <taxon>Dalbergieae</taxon>
        <taxon>Pterocarpus clade</taxon>
        <taxon>Arachis</taxon>
    </lineage>
</organism>
<dbReference type="AlphaFoldDB" id="A0A444YPK2"/>
<dbReference type="InterPro" id="IPR036236">
    <property type="entry name" value="Znf_C2H2_sf"/>
</dbReference>
<dbReference type="PROSITE" id="PS50157">
    <property type="entry name" value="ZINC_FINGER_C2H2_2"/>
    <property type="match status" value="1"/>
</dbReference>
<evidence type="ECO:0000313" key="7">
    <source>
        <dbReference type="EMBL" id="RYR03801.1"/>
    </source>
</evidence>
<protein>
    <recommendedName>
        <fullName evidence="6">C2H2-type domain-containing protein</fullName>
    </recommendedName>
</protein>
<dbReference type="PANTHER" id="PTHR14003">
    <property type="entry name" value="TRANSCRIPTIONAL REPRESSOR PROTEIN YY"/>
    <property type="match status" value="1"/>
</dbReference>
<dbReference type="GO" id="GO:0005667">
    <property type="term" value="C:transcription regulator complex"/>
    <property type="evidence" value="ECO:0007669"/>
    <property type="project" value="TreeGrafter"/>
</dbReference>
<dbReference type="GO" id="GO:0000981">
    <property type="term" value="F:DNA-binding transcription factor activity, RNA polymerase II-specific"/>
    <property type="evidence" value="ECO:0007669"/>
    <property type="project" value="TreeGrafter"/>
</dbReference>
<keyword evidence="1" id="KW-0479">Metal-binding</keyword>
<dbReference type="PANTHER" id="PTHR14003:SF1">
    <property type="entry name" value="ZINC FINGER TRANSCRIPTION FACTOR YY1"/>
    <property type="match status" value="1"/>
</dbReference>
<name>A0A444YPK2_ARAHY</name>
<keyword evidence="2" id="KW-0677">Repeat</keyword>
<dbReference type="Pfam" id="PF05212">
    <property type="entry name" value="DUF707"/>
    <property type="match status" value="1"/>
</dbReference>
<comment type="caution">
    <text evidence="7">The sequence shown here is derived from an EMBL/GenBank/DDBJ whole genome shotgun (WGS) entry which is preliminary data.</text>
</comment>
<keyword evidence="3 5" id="KW-0863">Zinc-finger</keyword>
<sequence>MAYGSGKALLSLINQVLDLAKIEASKLELEASLFVVHAVLDDIVSLFSKKSPGKGIEFSGYISLALGRILGLGARFGVYEIITAFYKGIFYNLRGAESLAARWFAKRFLHPDIVSIYDYAFLWDEDLGVEHFSPSRLYSSENEDSLKALKEKEKELSAPEPKPEPTTEVLFLCSYEGCRKTFIDAGALRKHSHIHGERQFVCHYEGCVKLKASKLKRHFLIHTGERDFVCPHEGCGKVGEAIPLSDASVDAVVGTLVLCSVKDVDLALKGIGSKE</sequence>
<accession>A0A444YPK2</accession>
<evidence type="ECO:0000256" key="5">
    <source>
        <dbReference type="PROSITE-ProRule" id="PRU00042"/>
    </source>
</evidence>
<dbReference type="InterPro" id="IPR013087">
    <property type="entry name" value="Znf_C2H2_type"/>
</dbReference>
<dbReference type="InterPro" id="IPR007877">
    <property type="entry name" value="DUF707"/>
</dbReference>
<dbReference type="GO" id="GO:0008270">
    <property type="term" value="F:zinc ion binding"/>
    <property type="evidence" value="ECO:0007669"/>
    <property type="project" value="UniProtKB-KW"/>
</dbReference>
<dbReference type="GO" id="GO:0031519">
    <property type="term" value="C:PcG protein complex"/>
    <property type="evidence" value="ECO:0007669"/>
    <property type="project" value="TreeGrafter"/>
</dbReference>
<dbReference type="GO" id="GO:0000978">
    <property type="term" value="F:RNA polymerase II cis-regulatory region sequence-specific DNA binding"/>
    <property type="evidence" value="ECO:0007669"/>
    <property type="project" value="TreeGrafter"/>
</dbReference>
<dbReference type="STRING" id="3818.A0A444YPK2"/>
<dbReference type="PROSITE" id="PS00028">
    <property type="entry name" value="ZINC_FINGER_C2H2_1"/>
    <property type="match status" value="1"/>
</dbReference>
<evidence type="ECO:0000256" key="3">
    <source>
        <dbReference type="ARBA" id="ARBA00022771"/>
    </source>
</evidence>